<organism evidence="2 3">
    <name type="scientific">Heligmosomoides polygyrus</name>
    <name type="common">Parasitic roundworm</name>
    <dbReference type="NCBI Taxonomy" id="6339"/>
    <lineage>
        <taxon>Eukaryota</taxon>
        <taxon>Metazoa</taxon>
        <taxon>Ecdysozoa</taxon>
        <taxon>Nematoda</taxon>
        <taxon>Chromadorea</taxon>
        <taxon>Rhabditida</taxon>
        <taxon>Rhabditina</taxon>
        <taxon>Rhabditomorpha</taxon>
        <taxon>Strongyloidea</taxon>
        <taxon>Heligmosomidae</taxon>
        <taxon>Heligmosomoides</taxon>
    </lineage>
</organism>
<evidence type="ECO:0000313" key="1">
    <source>
        <dbReference type="EMBL" id="VDP07541.1"/>
    </source>
</evidence>
<keyword evidence="2" id="KW-1185">Reference proteome</keyword>
<dbReference type="AlphaFoldDB" id="A0A183G5P3"/>
<evidence type="ECO:0000313" key="2">
    <source>
        <dbReference type="Proteomes" id="UP000050761"/>
    </source>
</evidence>
<accession>A0A183G5P3</accession>
<evidence type="ECO:0000313" key="3">
    <source>
        <dbReference type="WBParaSite" id="HPBE_0001696301-mRNA-1"/>
    </source>
</evidence>
<gene>
    <name evidence="1" type="ORF">HPBE_LOCUS16962</name>
</gene>
<name>A0A183G5P3_HELPZ</name>
<proteinExistence type="predicted"/>
<dbReference type="Proteomes" id="UP000050761">
    <property type="component" value="Unassembled WGS sequence"/>
</dbReference>
<sequence length="151" mass="17283">MKDRLRKDDNNARIMALTALLKLTITEDQSMGKFCPAVEKLTSKAYPNSSSETGERQRGRYRQACEEDCEEVCNASEEPMQFLDTIKMDVSLDGSNGMYTKLANRLSFIIKYEVMLQKTPPLLHERTIEDCRALPEKHRRSSHPSCVHQGK</sequence>
<reference evidence="1 2" key="1">
    <citation type="submission" date="2018-11" db="EMBL/GenBank/DDBJ databases">
        <authorList>
            <consortium name="Pathogen Informatics"/>
        </authorList>
    </citation>
    <scope>NUCLEOTIDE SEQUENCE [LARGE SCALE GENOMIC DNA]</scope>
</reference>
<accession>A0A3P8A8X0</accession>
<dbReference type="OrthoDB" id="5868821at2759"/>
<dbReference type="WBParaSite" id="HPBE_0001696301-mRNA-1">
    <property type="protein sequence ID" value="HPBE_0001696301-mRNA-1"/>
    <property type="gene ID" value="HPBE_0001696301"/>
</dbReference>
<protein>
    <submittedName>
        <fullName evidence="3">WAPL domain-containing protein</fullName>
    </submittedName>
</protein>
<reference evidence="3" key="2">
    <citation type="submission" date="2019-09" db="UniProtKB">
        <authorList>
            <consortium name="WormBaseParasite"/>
        </authorList>
    </citation>
    <scope>IDENTIFICATION</scope>
</reference>
<dbReference type="EMBL" id="UZAH01029711">
    <property type="protein sequence ID" value="VDP07541.1"/>
    <property type="molecule type" value="Genomic_DNA"/>
</dbReference>